<dbReference type="Proteomes" id="UP000815325">
    <property type="component" value="Unassembled WGS sequence"/>
</dbReference>
<evidence type="ECO:0000313" key="3">
    <source>
        <dbReference type="Proteomes" id="UP000815325"/>
    </source>
</evidence>
<reference evidence="2" key="1">
    <citation type="submission" date="2017-08" db="EMBL/GenBank/DDBJ databases">
        <authorList>
            <person name="Polle J.E."/>
            <person name="Barry K."/>
            <person name="Cushman J."/>
            <person name="Schmutz J."/>
            <person name="Tran D."/>
            <person name="Hathwaick L.T."/>
            <person name="Yim W.C."/>
            <person name="Jenkins J."/>
            <person name="Mckie-Krisberg Z.M."/>
            <person name="Prochnik S."/>
            <person name="Lindquist E."/>
            <person name="Dockter R.B."/>
            <person name="Adam C."/>
            <person name="Molina H."/>
            <person name="Bunkerborg J."/>
            <person name="Jin E."/>
            <person name="Buchheim M."/>
            <person name="Magnuson J."/>
        </authorList>
    </citation>
    <scope>NUCLEOTIDE SEQUENCE</scope>
    <source>
        <strain evidence="2">CCAP 19/18</strain>
    </source>
</reference>
<keyword evidence="1" id="KW-0175">Coiled coil</keyword>
<dbReference type="EMBL" id="MU073674">
    <property type="protein sequence ID" value="KAF5825335.1"/>
    <property type="molecule type" value="Genomic_DNA"/>
</dbReference>
<feature type="non-terminal residue" evidence="2">
    <location>
        <position position="113"/>
    </location>
</feature>
<evidence type="ECO:0000256" key="1">
    <source>
        <dbReference type="SAM" id="Coils"/>
    </source>
</evidence>
<feature type="coiled-coil region" evidence="1">
    <location>
        <begin position="72"/>
        <end position="99"/>
    </location>
</feature>
<protein>
    <submittedName>
        <fullName evidence="2">Uncharacterized protein</fullName>
    </submittedName>
</protein>
<proteinExistence type="predicted"/>
<accession>A0ABQ7FS07</accession>
<comment type="caution">
    <text evidence="2">The sequence shown here is derived from an EMBL/GenBank/DDBJ whole genome shotgun (WGS) entry which is preliminary data.</text>
</comment>
<sequence>RCAQEAASAVFGATQPIPSTAAAVGDMHGPSGAAYDADGCWVLQTLTLCSFVVASAEDEELRRREARLRGLLSTQKADIDKVENEHRRARKAAEEAVASARAAAEWLRGVQEQ</sequence>
<gene>
    <name evidence="2" type="ORF">DUNSADRAFT_11458</name>
</gene>
<evidence type="ECO:0000313" key="2">
    <source>
        <dbReference type="EMBL" id="KAF5825335.1"/>
    </source>
</evidence>
<keyword evidence="3" id="KW-1185">Reference proteome</keyword>
<feature type="non-terminal residue" evidence="2">
    <location>
        <position position="1"/>
    </location>
</feature>
<organism evidence="2 3">
    <name type="scientific">Dunaliella salina</name>
    <name type="common">Green alga</name>
    <name type="synonym">Protococcus salinus</name>
    <dbReference type="NCBI Taxonomy" id="3046"/>
    <lineage>
        <taxon>Eukaryota</taxon>
        <taxon>Viridiplantae</taxon>
        <taxon>Chlorophyta</taxon>
        <taxon>core chlorophytes</taxon>
        <taxon>Chlorophyceae</taxon>
        <taxon>CS clade</taxon>
        <taxon>Chlamydomonadales</taxon>
        <taxon>Dunaliellaceae</taxon>
        <taxon>Dunaliella</taxon>
    </lineage>
</organism>
<name>A0ABQ7FS07_DUNSA</name>